<organism evidence="4 5">
    <name type="scientific">Acer yangbiense</name>
    <dbReference type="NCBI Taxonomy" id="1000413"/>
    <lineage>
        <taxon>Eukaryota</taxon>
        <taxon>Viridiplantae</taxon>
        <taxon>Streptophyta</taxon>
        <taxon>Embryophyta</taxon>
        <taxon>Tracheophyta</taxon>
        <taxon>Spermatophyta</taxon>
        <taxon>Magnoliopsida</taxon>
        <taxon>eudicotyledons</taxon>
        <taxon>Gunneridae</taxon>
        <taxon>Pentapetalae</taxon>
        <taxon>rosids</taxon>
        <taxon>malvids</taxon>
        <taxon>Sapindales</taxon>
        <taxon>Sapindaceae</taxon>
        <taxon>Hippocastanoideae</taxon>
        <taxon>Acereae</taxon>
        <taxon>Acer</taxon>
    </lineage>
</organism>
<dbReference type="InterPro" id="IPR036875">
    <property type="entry name" value="Znf_CCHC_sf"/>
</dbReference>
<dbReference type="PROSITE" id="PS50158">
    <property type="entry name" value="ZF_CCHC"/>
    <property type="match status" value="1"/>
</dbReference>
<keyword evidence="2" id="KW-0812">Transmembrane</keyword>
<comment type="caution">
    <text evidence="4">The sequence shown here is derived from an EMBL/GenBank/DDBJ whole genome shotgun (WGS) entry which is preliminary data.</text>
</comment>
<feature type="transmembrane region" description="Helical" evidence="2">
    <location>
        <begin position="12"/>
        <end position="29"/>
    </location>
</feature>
<dbReference type="GO" id="GO:0008270">
    <property type="term" value="F:zinc ion binding"/>
    <property type="evidence" value="ECO:0007669"/>
    <property type="project" value="UniProtKB-KW"/>
</dbReference>
<keyword evidence="2" id="KW-1133">Transmembrane helix</keyword>
<dbReference type="Gene3D" id="4.10.60.10">
    <property type="entry name" value="Zinc finger, CCHC-type"/>
    <property type="match status" value="1"/>
</dbReference>
<evidence type="ECO:0000313" key="4">
    <source>
        <dbReference type="EMBL" id="TXG57941.1"/>
    </source>
</evidence>
<dbReference type="Proteomes" id="UP000323000">
    <property type="component" value="Chromosome 7"/>
</dbReference>
<dbReference type="GO" id="GO:0003676">
    <property type="term" value="F:nucleic acid binding"/>
    <property type="evidence" value="ECO:0007669"/>
    <property type="project" value="InterPro"/>
</dbReference>
<keyword evidence="1" id="KW-0479">Metal-binding</keyword>
<evidence type="ECO:0000256" key="1">
    <source>
        <dbReference type="PROSITE-ProRule" id="PRU00047"/>
    </source>
</evidence>
<dbReference type="SUPFAM" id="SSF57756">
    <property type="entry name" value="Retrovirus zinc finger-like domains"/>
    <property type="match status" value="1"/>
</dbReference>
<gene>
    <name evidence="4" type="ORF">EZV62_015770</name>
</gene>
<dbReference type="OrthoDB" id="1706811at2759"/>
<reference evidence="5" key="1">
    <citation type="journal article" date="2019" name="Gigascience">
        <title>De novo genome assembly of the endangered Acer yangbiense, a plant species with extremely small populations endemic to Yunnan Province, China.</title>
        <authorList>
            <person name="Yang J."/>
            <person name="Wariss H.M."/>
            <person name="Tao L."/>
            <person name="Zhang R."/>
            <person name="Yun Q."/>
            <person name="Hollingsworth P."/>
            <person name="Dao Z."/>
            <person name="Luo G."/>
            <person name="Guo H."/>
            <person name="Ma Y."/>
            <person name="Sun W."/>
        </authorList>
    </citation>
    <scope>NUCLEOTIDE SEQUENCE [LARGE SCALE GENOMIC DNA]</scope>
    <source>
        <strain evidence="5">cv. Malutang</strain>
    </source>
</reference>
<accession>A0A5C7HLS8</accession>
<feature type="domain" description="CCHC-type" evidence="3">
    <location>
        <begin position="213"/>
        <end position="227"/>
    </location>
</feature>
<dbReference type="PANTHER" id="PTHR37610">
    <property type="entry name" value="CCHC-TYPE DOMAIN-CONTAINING PROTEIN"/>
    <property type="match status" value="1"/>
</dbReference>
<protein>
    <recommendedName>
        <fullName evidence="3">CCHC-type domain-containing protein</fullName>
    </recommendedName>
</protein>
<sequence length="320" mass="35929">MREQSWSVPSELILVAGGVVIWCCLGLLSNRSGELEPVTSLSESFGVRFTGKNYSAWEFQFQCFVTVKELRGHIDGSDLAPTEPKELANWKVKDARVMSWILGFVDPLIVLNLRPYKTAKTMWEYLLKDYFSSFQNLWGEFSDMVYAKVLVASLSAVQAVHEQSKRDQFLMKLCHEFEITRSNLMNWDPSPSLDCFNCKKYGLIPTNCAKKSCNYCKKQGHFIKECPTRPHNRQATTYQAAVNTSSVLEMFSASSSSTVGLSALTSEMVQQMIMSAFSALGLQVNGITSSKSWLIDSAASNHMTRSSNTLRNVRPYHGSS</sequence>
<evidence type="ECO:0000259" key="3">
    <source>
        <dbReference type="PROSITE" id="PS50158"/>
    </source>
</evidence>
<dbReference type="AlphaFoldDB" id="A0A5C7HLS8"/>
<name>A0A5C7HLS8_9ROSI</name>
<evidence type="ECO:0000256" key="2">
    <source>
        <dbReference type="SAM" id="Phobius"/>
    </source>
</evidence>
<keyword evidence="1" id="KW-0863">Zinc-finger</keyword>
<dbReference type="EMBL" id="VAHF01000007">
    <property type="protein sequence ID" value="TXG57941.1"/>
    <property type="molecule type" value="Genomic_DNA"/>
</dbReference>
<dbReference type="PANTHER" id="PTHR37610:SF77">
    <property type="entry name" value="INTEGRASE CATALYTIC DOMAIN-CONTAINING PROTEIN"/>
    <property type="match status" value="1"/>
</dbReference>
<proteinExistence type="predicted"/>
<keyword evidence="5" id="KW-1185">Reference proteome</keyword>
<keyword evidence="2" id="KW-0472">Membrane</keyword>
<dbReference type="InterPro" id="IPR001878">
    <property type="entry name" value="Znf_CCHC"/>
</dbReference>
<evidence type="ECO:0000313" key="5">
    <source>
        <dbReference type="Proteomes" id="UP000323000"/>
    </source>
</evidence>
<keyword evidence="1" id="KW-0862">Zinc</keyword>
<dbReference type="SMART" id="SM00343">
    <property type="entry name" value="ZnF_C2HC"/>
    <property type="match status" value="2"/>
</dbReference>